<dbReference type="InterPro" id="IPR011051">
    <property type="entry name" value="RmlC_Cupin_sf"/>
</dbReference>
<name>A0A8H4X8K8_9HYPO</name>
<dbReference type="PANTHER" id="PTHR36448">
    <property type="entry name" value="BLR7373 PROTEIN"/>
    <property type="match status" value="1"/>
</dbReference>
<keyword evidence="4" id="KW-1185">Reference proteome</keyword>
<dbReference type="Proteomes" id="UP000622797">
    <property type="component" value="Unassembled WGS sequence"/>
</dbReference>
<proteinExistence type="predicted"/>
<dbReference type="AlphaFoldDB" id="A0A8H4X8K8"/>
<evidence type="ECO:0000313" key="3">
    <source>
        <dbReference type="EMBL" id="KAF4965330.1"/>
    </source>
</evidence>
<dbReference type="SUPFAM" id="SSF51182">
    <property type="entry name" value="RmlC-like cupins"/>
    <property type="match status" value="1"/>
</dbReference>
<accession>A0A8H4X8K8</accession>
<dbReference type="PANTHER" id="PTHR36448:SF2">
    <property type="entry name" value="CUPIN TYPE-1 DOMAIN-CONTAINING PROTEIN"/>
    <property type="match status" value="1"/>
</dbReference>
<dbReference type="InterPro" id="IPR014710">
    <property type="entry name" value="RmlC-like_jellyroll"/>
</dbReference>
<reference evidence="3" key="1">
    <citation type="journal article" date="2020" name="BMC Genomics">
        <title>Correction to: Identification and distribution of gene clusters required for synthesis of sphingolipid metabolism inhibitors in diverse species of the filamentous fungus Fusarium.</title>
        <authorList>
            <person name="Kim H.S."/>
            <person name="Lohmar J.M."/>
            <person name="Busman M."/>
            <person name="Brown D.W."/>
            <person name="Naumann T.A."/>
            <person name="Divon H.H."/>
            <person name="Lysoe E."/>
            <person name="Uhlig S."/>
            <person name="Proctor R.H."/>
        </authorList>
    </citation>
    <scope>NUCLEOTIDE SEQUENCE</scope>
    <source>
        <strain evidence="3">NRRL 20472</strain>
    </source>
</reference>
<dbReference type="Pfam" id="PF00190">
    <property type="entry name" value="Cupin_1"/>
    <property type="match status" value="1"/>
</dbReference>
<dbReference type="InterPro" id="IPR047121">
    <property type="entry name" value="YjiB-like"/>
</dbReference>
<dbReference type="InterPro" id="IPR006045">
    <property type="entry name" value="Cupin_1"/>
</dbReference>
<dbReference type="OrthoDB" id="2446447at2759"/>
<evidence type="ECO:0000259" key="2">
    <source>
        <dbReference type="Pfam" id="PF00190"/>
    </source>
</evidence>
<evidence type="ECO:0000256" key="1">
    <source>
        <dbReference type="SAM" id="MobiDB-lite"/>
    </source>
</evidence>
<feature type="domain" description="Cupin type-1" evidence="2">
    <location>
        <begin position="61"/>
        <end position="114"/>
    </location>
</feature>
<organism evidence="3 4">
    <name type="scientific">Fusarium sarcochroum</name>
    <dbReference type="NCBI Taxonomy" id="1208366"/>
    <lineage>
        <taxon>Eukaryota</taxon>
        <taxon>Fungi</taxon>
        <taxon>Dikarya</taxon>
        <taxon>Ascomycota</taxon>
        <taxon>Pezizomycotina</taxon>
        <taxon>Sordariomycetes</taxon>
        <taxon>Hypocreomycetidae</taxon>
        <taxon>Hypocreales</taxon>
        <taxon>Nectriaceae</taxon>
        <taxon>Fusarium</taxon>
        <taxon>Fusarium lateritium species complex</taxon>
    </lineage>
</organism>
<dbReference type="EMBL" id="JABEXW010000356">
    <property type="protein sequence ID" value="KAF4965330.1"/>
    <property type="molecule type" value="Genomic_DNA"/>
</dbReference>
<dbReference type="Gene3D" id="2.60.120.10">
    <property type="entry name" value="Jelly Rolls"/>
    <property type="match status" value="1"/>
</dbReference>
<dbReference type="CDD" id="cd02219">
    <property type="entry name" value="cupin_YjlB-like"/>
    <property type="match status" value="1"/>
</dbReference>
<evidence type="ECO:0000313" key="4">
    <source>
        <dbReference type="Proteomes" id="UP000622797"/>
    </source>
</evidence>
<feature type="region of interest" description="Disordered" evidence="1">
    <location>
        <begin position="156"/>
        <end position="176"/>
    </location>
</feature>
<reference evidence="3" key="2">
    <citation type="submission" date="2020-05" db="EMBL/GenBank/DDBJ databases">
        <authorList>
            <person name="Kim H.-S."/>
            <person name="Proctor R.H."/>
            <person name="Brown D.W."/>
        </authorList>
    </citation>
    <scope>NUCLEOTIDE SEQUENCE</scope>
    <source>
        <strain evidence="3">NRRL 20472</strain>
    </source>
</reference>
<protein>
    <recommendedName>
        <fullName evidence="2">Cupin type-1 domain-containing protein</fullName>
    </recommendedName>
</protein>
<gene>
    <name evidence="3" type="ORF">FSARC_6845</name>
</gene>
<comment type="caution">
    <text evidence="3">The sequence shown here is derived from an EMBL/GenBank/DDBJ whole genome shotgun (WGS) entry which is preliminary data.</text>
</comment>
<sequence>MTENPEQYPLKPTPHCPNNVFPVLVYRGVLPEPVEEASTTEFLERNGWEKKGTWGTITVKHYHPNTHECYGVIQGESELIFGAGGADDLELGVKVKVRPGDVIVVPAGVAHASVDEDDKSKDESEWYRYIGVYPVGLPLYRFDLATEPLSEKSELVEESRNVPIPQDPVSGQRGPLTRIWTAVQESGQ</sequence>